<evidence type="ECO:0000259" key="7">
    <source>
        <dbReference type="Pfam" id="PF02776"/>
    </source>
</evidence>
<evidence type="ECO:0000256" key="4">
    <source>
        <dbReference type="RuleBase" id="RU362132"/>
    </source>
</evidence>
<dbReference type="GO" id="GO:0030976">
    <property type="term" value="F:thiamine pyrophosphate binding"/>
    <property type="evidence" value="ECO:0007669"/>
    <property type="project" value="InterPro"/>
</dbReference>
<dbReference type="CDD" id="cd02015">
    <property type="entry name" value="TPP_AHAS"/>
    <property type="match status" value="1"/>
</dbReference>
<proteinExistence type="inferred from homology"/>
<dbReference type="InterPro" id="IPR011766">
    <property type="entry name" value="TPP_enzyme_TPP-bd"/>
</dbReference>
<reference evidence="8 11" key="2">
    <citation type="submission" date="2022-05" db="EMBL/GenBank/DDBJ databases">
        <title>Genome Sequencing of Bee-Associated Microbes.</title>
        <authorList>
            <person name="Dunlap C."/>
        </authorList>
    </citation>
    <scope>NUCLEOTIDE SEQUENCE [LARGE SCALE GENOMIC DNA]</scope>
    <source>
        <strain evidence="8 11">NRRL B-14613</strain>
    </source>
</reference>
<comment type="cofactor">
    <cofactor evidence="1">
        <name>thiamine diphosphate</name>
        <dbReference type="ChEBI" id="CHEBI:58937"/>
    </cofactor>
</comment>
<dbReference type="GO" id="GO:0050660">
    <property type="term" value="F:flavin adenine dinucleotide binding"/>
    <property type="evidence" value="ECO:0007669"/>
    <property type="project" value="TreeGrafter"/>
</dbReference>
<sequence length="594" mass="65238">MKLSDYVIDFIKKQGVSHIFELTGGAIVHLLDSTYDRKDIDSVSVHHEQAAAFAAEGYSRINGKLGVAMGTSGPGALNMLTGIGSCYFDSIPCLFITGQVNTYEYKFDQPVRQIGFQETDIVSIVKPIVKFTEMITDAKQIRYSLEKAVFIAQHGRPGPVLLDIPMNIQRAQIDPDILGSFFDSEEFRSYTDFKKPCAASDIAEVIRLLDNSDRPIILIGGGVRAADAVKELSELVVHTRIPVVSSLMGLDALPWAHPMSTGLIGSYGNRFSNLALANCDFLLILGSRLDTRQTGTRPETFARAAKKIHVDVEEVERYGKVRADLSIRADVKQFLRDLNKALALRSAADYSPWYEVIQRYKDLYPSGGKTSNPEHIDPNRFMELLSAHSGEGDIIVLDVGQHQMWASQSFRLKEGQRLLNAGGMGAMGFALPAAIGAAMSAPGRQVIVIAGDGGIQVNIQELHTIVKNGLPIKIFVMNNHNLGMVRQFQDLYFDGRQQSTVQGYGCPDLVKIATAYGIPATKIEANEEAAVKINIALQAKGCYFVEVNLEIHTTVSPKLVVGRPIEDMFPFLSQEQLRAAMLIQPLSSSNDEAE</sequence>
<dbReference type="EMBL" id="CP041405">
    <property type="protein sequence ID" value="QDM42461.1"/>
    <property type="molecule type" value="Genomic_DNA"/>
</dbReference>
<dbReference type="GO" id="GO:0000287">
    <property type="term" value="F:magnesium ion binding"/>
    <property type="evidence" value="ECO:0007669"/>
    <property type="project" value="InterPro"/>
</dbReference>
<dbReference type="GO" id="GO:0009099">
    <property type="term" value="P:L-valine biosynthetic process"/>
    <property type="evidence" value="ECO:0007669"/>
    <property type="project" value="TreeGrafter"/>
</dbReference>
<evidence type="ECO:0000313" key="8">
    <source>
        <dbReference type="EMBL" id="MCY9610930.1"/>
    </source>
</evidence>
<dbReference type="Proteomes" id="UP001209276">
    <property type="component" value="Unassembled WGS sequence"/>
</dbReference>
<reference evidence="9 10" key="1">
    <citation type="submission" date="2019-07" db="EMBL/GenBank/DDBJ databases">
        <title>Paenibacillus thiaminolyticus NRRL B-4156.</title>
        <authorList>
            <person name="Hehnly C."/>
            <person name="Zhang L."/>
        </authorList>
    </citation>
    <scope>NUCLEOTIDE SEQUENCE [LARGE SCALE GENOMIC DNA]</scope>
    <source>
        <strain evidence="9 10">NRRL B-4156</strain>
    </source>
</reference>
<dbReference type="SUPFAM" id="SSF52467">
    <property type="entry name" value="DHS-like NAD/FAD-binding domain"/>
    <property type="match status" value="1"/>
</dbReference>
<organism evidence="9 10">
    <name type="scientific">Paenibacillus thiaminolyticus</name>
    <name type="common">Bacillus thiaminolyticus</name>
    <dbReference type="NCBI Taxonomy" id="49283"/>
    <lineage>
        <taxon>Bacteria</taxon>
        <taxon>Bacillati</taxon>
        <taxon>Bacillota</taxon>
        <taxon>Bacilli</taxon>
        <taxon>Bacillales</taxon>
        <taxon>Paenibacillaceae</taxon>
        <taxon>Paenibacillus</taxon>
    </lineage>
</organism>
<dbReference type="PANTHER" id="PTHR18968">
    <property type="entry name" value="THIAMINE PYROPHOSPHATE ENZYMES"/>
    <property type="match status" value="1"/>
</dbReference>
<dbReference type="Pfam" id="PF02775">
    <property type="entry name" value="TPP_enzyme_C"/>
    <property type="match status" value="1"/>
</dbReference>
<dbReference type="RefSeq" id="WP_087443524.1">
    <property type="nucleotide sequence ID" value="NZ_CABMNB010000036.1"/>
</dbReference>
<name>A0AAP9DQU3_PANTH</name>
<dbReference type="GeneID" id="76994813"/>
<gene>
    <name evidence="9" type="ORF">FLT43_02290</name>
    <name evidence="8" type="ORF">M5W83_27675</name>
</gene>
<dbReference type="GO" id="GO:0003984">
    <property type="term" value="F:acetolactate synthase activity"/>
    <property type="evidence" value="ECO:0007669"/>
    <property type="project" value="TreeGrafter"/>
</dbReference>
<dbReference type="EMBL" id="JAMDMM010000066">
    <property type="protein sequence ID" value="MCY9610930.1"/>
    <property type="molecule type" value="Genomic_DNA"/>
</dbReference>
<dbReference type="Pfam" id="PF02776">
    <property type="entry name" value="TPP_enzyme_N"/>
    <property type="match status" value="1"/>
</dbReference>
<dbReference type="CDD" id="cd07035">
    <property type="entry name" value="TPP_PYR_POX_like"/>
    <property type="match status" value="1"/>
</dbReference>
<dbReference type="InterPro" id="IPR029061">
    <property type="entry name" value="THDP-binding"/>
</dbReference>
<keyword evidence="11" id="KW-1185">Reference proteome</keyword>
<dbReference type="GO" id="GO:0005948">
    <property type="term" value="C:acetolactate synthase complex"/>
    <property type="evidence" value="ECO:0007669"/>
    <property type="project" value="TreeGrafter"/>
</dbReference>
<protein>
    <submittedName>
        <fullName evidence="9">Thiamine pyrophosphate-binding protein</fullName>
    </submittedName>
</protein>
<dbReference type="AlphaFoldDB" id="A0AAP9DQU3"/>
<feature type="domain" description="Thiamine pyrophosphate enzyme central" evidence="5">
    <location>
        <begin position="202"/>
        <end position="338"/>
    </location>
</feature>
<dbReference type="Gene3D" id="3.40.50.1220">
    <property type="entry name" value="TPP-binding domain"/>
    <property type="match status" value="1"/>
</dbReference>
<feature type="domain" description="Thiamine pyrophosphate enzyme TPP-binding" evidence="6">
    <location>
        <begin position="398"/>
        <end position="547"/>
    </location>
</feature>
<evidence type="ECO:0000313" key="10">
    <source>
        <dbReference type="Proteomes" id="UP000315377"/>
    </source>
</evidence>
<dbReference type="SUPFAM" id="SSF52518">
    <property type="entry name" value="Thiamin diphosphate-binding fold (THDP-binding)"/>
    <property type="match status" value="2"/>
</dbReference>
<dbReference type="InterPro" id="IPR000399">
    <property type="entry name" value="TPP-bd_CS"/>
</dbReference>
<dbReference type="FunFam" id="3.40.50.970:FF:000007">
    <property type="entry name" value="Acetolactate synthase"/>
    <property type="match status" value="1"/>
</dbReference>
<dbReference type="GO" id="GO:0009097">
    <property type="term" value="P:isoleucine biosynthetic process"/>
    <property type="evidence" value="ECO:0007669"/>
    <property type="project" value="TreeGrafter"/>
</dbReference>
<dbReference type="InterPro" id="IPR039368">
    <property type="entry name" value="AHAS_TPP"/>
</dbReference>
<accession>A0AAP9DQU3</accession>
<feature type="domain" description="Thiamine pyrophosphate enzyme N-terminal TPP-binding" evidence="7">
    <location>
        <begin position="1"/>
        <end position="122"/>
    </location>
</feature>
<dbReference type="Pfam" id="PF00205">
    <property type="entry name" value="TPP_enzyme_M"/>
    <property type="match status" value="1"/>
</dbReference>
<dbReference type="InterPro" id="IPR012001">
    <property type="entry name" value="Thiamin_PyroP_enz_TPP-bd_dom"/>
</dbReference>
<keyword evidence="3 4" id="KW-0786">Thiamine pyrophosphate</keyword>
<dbReference type="InterPro" id="IPR029035">
    <property type="entry name" value="DHS-like_NAD/FAD-binding_dom"/>
</dbReference>
<dbReference type="InterPro" id="IPR012000">
    <property type="entry name" value="Thiamin_PyroP_enz_cen_dom"/>
</dbReference>
<evidence type="ECO:0000313" key="11">
    <source>
        <dbReference type="Proteomes" id="UP001209276"/>
    </source>
</evidence>
<dbReference type="PANTHER" id="PTHR18968:SF13">
    <property type="entry name" value="ACETOLACTATE SYNTHASE CATALYTIC SUBUNIT, MITOCHONDRIAL"/>
    <property type="match status" value="1"/>
</dbReference>
<evidence type="ECO:0000259" key="5">
    <source>
        <dbReference type="Pfam" id="PF00205"/>
    </source>
</evidence>
<dbReference type="InterPro" id="IPR045229">
    <property type="entry name" value="TPP_enz"/>
</dbReference>
<evidence type="ECO:0000256" key="1">
    <source>
        <dbReference type="ARBA" id="ARBA00001964"/>
    </source>
</evidence>
<dbReference type="Gene3D" id="3.40.50.970">
    <property type="match status" value="2"/>
</dbReference>
<evidence type="ECO:0000256" key="3">
    <source>
        <dbReference type="ARBA" id="ARBA00023052"/>
    </source>
</evidence>
<dbReference type="Proteomes" id="UP000315377">
    <property type="component" value="Chromosome"/>
</dbReference>
<comment type="similarity">
    <text evidence="2 4">Belongs to the TPP enzyme family.</text>
</comment>
<evidence type="ECO:0000256" key="2">
    <source>
        <dbReference type="ARBA" id="ARBA00007812"/>
    </source>
</evidence>
<evidence type="ECO:0000259" key="6">
    <source>
        <dbReference type="Pfam" id="PF02775"/>
    </source>
</evidence>
<evidence type="ECO:0000313" key="9">
    <source>
        <dbReference type="EMBL" id="QDM42461.1"/>
    </source>
</evidence>
<dbReference type="PROSITE" id="PS00187">
    <property type="entry name" value="TPP_ENZYMES"/>
    <property type="match status" value="1"/>
</dbReference>